<keyword evidence="8" id="KW-0325">Glycoprotein</keyword>
<evidence type="ECO:0000256" key="13">
    <source>
        <dbReference type="ARBA" id="ARBA00042373"/>
    </source>
</evidence>
<evidence type="ECO:0000256" key="7">
    <source>
        <dbReference type="ARBA" id="ARBA00023136"/>
    </source>
</evidence>
<gene>
    <name evidence="15" type="ORF">CONPUDRAFT_53405</name>
</gene>
<dbReference type="InterPro" id="IPR050732">
    <property type="entry name" value="Beta-glucan_modifiers"/>
</dbReference>
<dbReference type="EMBL" id="JH711576">
    <property type="protein sequence ID" value="EIW82651.1"/>
    <property type="molecule type" value="Genomic_DNA"/>
</dbReference>
<keyword evidence="7" id="KW-0472">Membrane</keyword>
<dbReference type="GO" id="GO:0009277">
    <property type="term" value="C:fungal-type cell wall"/>
    <property type="evidence" value="ECO:0007669"/>
    <property type="project" value="TreeGrafter"/>
</dbReference>
<evidence type="ECO:0000256" key="2">
    <source>
        <dbReference type="ARBA" id="ARBA00004401"/>
    </source>
</evidence>
<keyword evidence="9" id="KW-0119">Carbohydrate metabolism</keyword>
<evidence type="ECO:0000256" key="5">
    <source>
        <dbReference type="ARBA" id="ARBA00022475"/>
    </source>
</evidence>
<evidence type="ECO:0000256" key="3">
    <source>
        <dbReference type="ARBA" id="ARBA00008773"/>
    </source>
</evidence>
<accession>A0A5M3MVN7</accession>
<dbReference type="OMA" id="IRMYGAC"/>
<dbReference type="GO" id="GO:0071555">
    <property type="term" value="P:cell wall organization"/>
    <property type="evidence" value="ECO:0007669"/>
    <property type="project" value="UniProtKB-KW"/>
</dbReference>
<comment type="subcellular location">
    <subcellularLocation>
        <location evidence="2">Cell membrane</location>
        <topology evidence="2">Single-pass type II membrane protein</topology>
    </subcellularLocation>
</comment>
<dbReference type="Proteomes" id="UP000053558">
    <property type="component" value="Unassembled WGS sequence"/>
</dbReference>
<comment type="caution">
    <text evidence="15">The sequence shown here is derived from an EMBL/GenBank/DDBJ whole genome shotgun (WGS) entry which is preliminary data.</text>
</comment>
<dbReference type="GO" id="GO:0000272">
    <property type="term" value="P:polysaccharide catabolic process"/>
    <property type="evidence" value="ECO:0007669"/>
    <property type="project" value="UniProtKB-KW"/>
</dbReference>
<dbReference type="EC" id="3.2.1.39" evidence="4"/>
<dbReference type="PANTHER" id="PTHR16631">
    <property type="entry name" value="GLUCAN 1,3-BETA-GLUCOSIDASE"/>
    <property type="match status" value="1"/>
</dbReference>
<evidence type="ECO:0000256" key="14">
    <source>
        <dbReference type="ARBA" id="ARBA00043078"/>
    </source>
</evidence>
<evidence type="ECO:0000256" key="11">
    <source>
        <dbReference type="ARBA" id="ARBA00023326"/>
    </source>
</evidence>
<evidence type="ECO:0000256" key="1">
    <source>
        <dbReference type="ARBA" id="ARBA00000382"/>
    </source>
</evidence>
<keyword evidence="11" id="KW-0624">Polysaccharide degradation</keyword>
<comment type="catalytic activity">
    <reaction evidence="1">
        <text>Hydrolysis of (1-&gt;3)-beta-D-glucosidic linkages in (1-&gt;3)-beta-D-glucans.</text>
        <dbReference type="EC" id="3.2.1.39"/>
    </reaction>
</comment>
<dbReference type="KEGG" id="cput:CONPUDRAFT_53405"/>
<keyword evidence="10" id="KW-0961">Cell wall biogenesis/degradation</keyword>
<protein>
    <recommendedName>
        <fullName evidence="4">glucan endo-1,3-beta-D-glucosidase</fullName>
        <ecNumber evidence="4">3.2.1.39</ecNumber>
    </recommendedName>
    <alternativeName>
        <fullName evidence="14">Endo-1,3-beta-glucanase btgC</fullName>
    </alternativeName>
    <alternativeName>
        <fullName evidence="13">Laminarinase btgC</fullName>
    </alternativeName>
</protein>
<dbReference type="GO" id="GO:0042973">
    <property type="term" value="F:glucan endo-1,3-beta-D-glucosidase activity"/>
    <property type="evidence" value="ECO:0007669"/>
    <property type="project" value="UniProtKB-EC"/>
</dbReference>
<evidence type="ECO:0000256" key="8">
    <source>
        <dbReference type="ARBA" id="ARBA00023180"/>
    </source>
</evidence>
<evidence type="ECO:0000256" key="9">
    <source>
        <dbReference type="ARBA" id="ARBA00023277"/>
    </source>
</evidence>
<sequence length="301" mass="33354">MPSNAPASADNWWCDESSEYAFMGFSYEVTACQSPQQLQQDFADIRNTFNGRYIRMYGACDNDGFYDDVVNAAWDNGIGVHALIWFGFDGGNQWQQRRDSLVSTLYSNPKAKFVTRGIQFGSEPLFDGVLSPNDLASQIWDLKGQVKSLGIPVTVSELAYGYQSNGGAQNVLDAQDYLNIHMLPFFDATASTSNDAWPIVQNNLQFFQENGGGKKMYFDENGWPSVTSEGVQANSGAAVADVTNEAGYYQLLEDHCSDLKNNAQGGIGWFAHIYSDSQEPGYGIYDTNGNKKFNFAPRTYC</sequence>
<name>A0A5M3MVN7_CONPW</name>
<dbReference type="GO" id="GO:0009986">
    <property type="term" value="C:cell surface"/>
    <property type="evidence" value="ECO:0007669"/>
    <property type="project" value="TreeGrafter"/>
</dbReference>
<evidence type="ECO:0000256" key="6">
    <source>
        <dbReference type="ARBA" id="ARBA00022801"/>
    </source>
</evidence>
<dbReference type="PANTHER" id="PTHR16631:SF17">
    <property type="entry name" value="GLUCAN ENDO-1,3-BETA-GLUCOSIDASE BTGC"/>
    <property type="match status" value="1"/>
</dbReference>
<dbReference type="GO" id="GO:0005886">
    <property type="term" value="C:plasma membrane"/>
    <property type="evidence" value="ECO:0007669"/>
    <property type="project" value="UniProtKB-SubCell"/>
</dbReference>
<evidence type="ECO:0000256" key="10">
    <source>
        <dbReference type="ARBA" id="ARBA00023316"/>
    </source>
</evidence>
<evidence type="ECO:0000256" key="4">
    <source>
        <dbReference type="ARBA" id="ARBA00012780"/>
    </source>
</evidence>
<dbReference type="AlphaFoldDB" id="A0A5M3MVN7"/>
<reference evidence="16" key="1">
    <citation type="journal article" date="2012" name="Science">
        <title>The Paleozoic origin of enzymatic lignin decomposition reconstructed from 31 fungal genomes.</title>
        <authorList>
            <person name="Floudas D."/>
            <person name="Binder M."/>
            <person name="Riley R."/>
            <person name="Barry K."/>
            <person name="Blanchette R.A."/>
            <person name="Henrissat B."/>
            <person name="Martinez A.T."/>
            <person name="Otillar R."/>
            <person name="Spatafora J.W."/>
            <person name="Yadav J.S."/>
            <person name="Aerts A."/>
            <person name="Benoit I."/>
            <person name="Boyd A."/>
            <person name="Carlson A."/>
            <person name="Copeland A."/>
            <person name="Coutinho P.M."/>
            <person name="de Vries R.P."/>
            <person name="Ferreira P."/>
            <person name="Findley K."/>
            <person name="Foster B."/>
            <person name="Gaskell J."/>
            <person name="Glotzer D."/>
            <person name="Gorecki P."/>
            <person name="Heitman J."/>
            <person name="Hesse C."/>
            <person name="Hori C."/>
            <person name="Igarashi K."/>
            <person name="Jurgens J.A."/>
            <person name="Kallen N."/>
            <person name="Kersten P."/>
            <person name="Kohler A."/>
            <person name="Kuees U."/>
            <person name="Kumar T.K.A."/>
            <person name="Kuo A."/>
            <person name="LaButti K."/>
            <person name="Larrondo L.F."/>
            <person name="Lindquist E."/>
            <person name="Ling A."/>
            <person name="Lombard V."/>
            <person name="Lucas S."/>
            <person name="Lundell T."/>
            <person name="Martin R."/>
            <person name="McLaughlin D.J."/>
            <person name="Morgenstern I."/>
            <person name="Morin E."/>
            <person name="Murat C."/>
            <person name="Nagy L.G."/>
            <person name="Nolan M."/>
            <person name="Ohm R.A."/>
            <person name="Patyshakuliyeva A."/>
            <person name="Rokas A."/>
            <person name="Ruiz-Duenas F.J."/>
            <person name="Sabat G."/>
            <person name="Salamov A."/>
            <person name="Samejima M."/>
            <person name="Schmutz J."/>
            <person name="Slot J.C."/>
            <person name="St John F."/>
            <person name="Stenlid J."/>
            <person name="Sun H."/>
            <person name="Sun S."/>
            <person name="Syed K."/>
            <person name="Tsang A."/>
            <person name="Wiebenga A."/>
            <person name="Young D."/>
            <person name="Pisabarro A."/>
            <person name="Eastwood D.C."/>
            <person name="Martin F."/>
            <person name="Cullen D."/>
            <person name="Grigoriev I.V."/>
            <person name="Hibbett D.S."/>
        </authorList>
    </citation>
    <scope>NUCLEOTIDE SEQUENCE [LARGE SCALE GENOMIC DNA]</scope>
    <source>
        <strain evidence="16">RWD-64-598 SS2</strain>
    </source>
</reference>
<organism evidence="15 16">
    <name type="scientific">Coniophora puteana (strain RWD-64-598)</name>
    <name type="common">Brown rot fungus</name>
    <dbReference type="NCBI Taxonomy" id="741705"/>
    <lineage>
        <taxon>Eukaryota</taxon>
        <taxon>Fungi</taxon>
        <taxon>Dikarya</taxon>
        <taxon>Basidiomycota</taxon>
        <taxon>Agaricomycotina</taxon>
        <taxon>Agaricomycetes</taxon>
        <taxon>Agaricomycetidae</taxon>
        <taxon>Boletales</taxon>
        <taxon>Coniophorineae</taxon>
        <taxon>Coniophoraceae</taxon>
        <taxon>Coniophora</taxon>
    </lineage>
</organism>
<comment type="similarity">
    <text evidence="3">Belongs to the glycosyl hydrolase 17 family.</text>
</comment>
<dbReference type="GO" id="GO:0005576">
    <property type="term" value="C:extracellular region"/>
    <property type="evidence" value="ECO:0007669"/>
    <property type="project" value="TreeGrafter"/>
</dbReference>
<dbReference type="InterPro" id="IPR017853">
    <property type="entry name" value="GH"/>
</dbReference>
<evidence type="ECO:0000313" key="15">
    <source>
        <dbReference type="EMBL" id="EIW82651.1"/>
    </source>
</evidence>
<evidence type="ECO:0000313" key="16">
    <source>
        <dbReference type="Proteomes" id="UP000053558"/>
    </source>
</evidence>
<dbReference type="GeneID" id="19207581"/>
<comment type="function">
    <text evidence="12">Glucanases play a role in cell expansion during growth, in cell-cell fusion during mating, and in spore release during sporulation. This enzyme may be involved in beta-glucan degradation. Active on laminarin and lichenan.</text>
</comment>
<dbReference type="OrthoDB" id="77201at2759"/>
<keyword evidence="16" id="KW-1185">Reference proteome</keyword>
<keyword evidence="5" id="KW-1003">Cell membrane</keyword>
<keyword evidence="6 15" id="KW-0378">Hydrolase</keyword>
<dbReference type="SUPFAM" id="SSF51445">
    <property type="entry name" value="(Trans)glycosidases"/>
    <property type="match status" value="1"/>
</dbReference>
<dbReference type="RefSeq" id="XP_007766410.1">
    <property type="nucleotide sequence ID" value="XM_007768220.1"/>
</dbReference>
<proteinExistence type="inferred from homology"/>
<evidence type="ECO:0000256" key="12">
    <source>
        <dbReference type="ARBA" id="ARBA00037649"/>
    </source>
</evidence>